<dbReference type="AlphaFoldDB" id="A0A3P1WTX3"/>
<dbReference type="InterPro" id="IPR000524">
    <property type="entry name" value="Tscrpt_reg_HTH_GntR"/>
</dbReference>
<dbReference type="SUPFAM" id="SSF46785">
    <property type="entry name" value="Winged helix' DNA-binding domain"/>
    <property type="match status" value="1"/>
</dbReference>
<dbReference type="PROSITE" id="PS50949">
    <property type="entry name" value="HTH_GNTR"/>
    <property type="match status" value="1"/>
</dbReference>
<evidence type="ECO:0000259" key="4">
    <source>
        <dbReference type="PROSITE" id="PS50949"/>
    </source>
</evidence>
<keyword evidence="3" id="KW-0804">Transcription</keyword>
<dbReference type="InterPro" id="IPR036388">
    <property type="entry name" value="WH-like_DNA-bd_sf"/>
</dbReference>
<sequence length="129" mass="14194">MDVDIILSNTSGTPIYGQIKDQIKAAILRGEAAEGEALPSIRVLARDLRVSVITTTRAYADLVAEGFLINVPGKGYYVQPRDTELVREQVLREIEGLMDDAVARARLADIPDDDLRQILDIALDTQENS</sequence>
<dbReference type="EMBL" id="RQYT01000016">
    <property type="protein sequence ID" value="RRD49456.1"/>
    <property type="molecule type" value="Genomic_DNA"/>
</dbReference>
<keyword evidence="1" id="KW-0805">Transcription regulation</keyword>
<dbReference type="GO" id="GO:0003700">
    <property type="term" value="F:DNA-binding transcription factor activity"/>
    <property type="evidence" value="ECO:0007669"/>
    <property type="project" value="InterPro"/>
</dbReference>
<evidence type="ECO:0000313" key="5">
    <source>
        <dbReference type="EMBL" id="RRD49456.1"/>
    </source>
</evidence>
<dbReference type="GO" id="GO:0003677">
    <property type="term" value="F:DNA binding"/>
    <property type="evidence" value="ECO:0007669"/>
    <property type="project" value="UniProtKB-KW"/>
</dbReference>
<accession>A0A3P1WTX3</accession>
<dbReference type="Gene3D" id="1.10.10.10">
    <property type="entry name" value="Winged helix-like DNA-binding domain superfamily/Winged helix DNA-binding domain"/>
    <property type="match status" value="1"/>
</dbReference>
<organism evidence="5 6">
    <name type="scientific">Arachnia propionica</name>
    <dbReference type="NCBI Taxonomy" id="1750"/>
    <lineage>
        <taxon>Bacteria</taxon>
        <taxon>Bacillati</taxon>
        <taxon>Actinomycetota</taxon>
        <taxon>Actinomycetes</taxon>
        <taxon>Propionibacteriales</taxon>
        <taxon>Propionibacteriaceae</taxon>
        <taxon>Arachnia</taxon>
    </lineage>
</organism>
<name>A0A3P1WTX3_9ACTN</name>
<proteinExistence type="predicted"/>
<comment type="caution">
    <text evidence="5">The sequence shown here is derived from an EMBL/GenBank/DDBJ whole genome shotgun (WGS) entry which is preliminary data.</text>
</comment>
<dbReference type="SMART" id="SM00345">
    <property type="entry name" value="HTH_GNTR"/>
    <property type="match status" value="1"/>
</dbReference>
<evidence type="ECO:0000256" key="2">
    <source>
        <dbReference type="ARBA" id="ARBA00023125"/>
    </source>
</evidence>
<evidence type="ECO:0000256" key="1">
    <source>
        <dbReference type="ARBA" id="ARBA00023015"/>
    </source>
</evidence>
<evidence type="ECO:0000256" key="3">
    <source>
        <dbReference type="ARBA" id="ARBA00023163"/>
    </source>
</evidence>
<dbReference type="CDD" id="cd07377">
    <property type="entry name" value="WHTH_GntR"/>
    <property type="match status" value="1"/>
</dbReference>
<protein>
    <submittedName>
        <fullName evidence="5">GntR family transcriptional regulator</fullName>
    </submittedName>
</protein>
<evidence type="ECO:0000313" key="6">
    <source>
        <dbReference type="Proteomes" id="UP000280935"/>
    </source>
</evidence>
<reference evidence="5 6" key="1">
    <citation type="submission" date="2018-11" db="EMBL/GenBank/DDBJ databases">
        <title>Genomes From Bacteria Associated with the Canine Oral Cavity: a Test Case for Automated Genome-Based Taxonomic Assignment.</title>
        <authorList>
            <person name="Coil D.A."/>
            <person name="Jospin G."/>
            <person name="Darling A.E."/>
            <person name="Wallis C."/>
            <person name="Davis I.J."/>
            <person name="Harris S."/>
            <person name="Eisen J.A."/>
            <person name="Holcombe L.J."/>
            <person name="O'Flynn C."/>
        </authorList>
    </citation>
    <scope>NUCLEOTIDE SEQUENCE [LARGE SCALE GENOMIC DNA]</scope>
    <source>
        <strain evidence="5 6">OH2822_COT-296</strain>
    </source>
</reference>
<dbReference type="PANTHER" id="PTHR38445">
    <property type="entry name" value="HTH-TYPE TRANSCRIPTIONAL REPRESSOR YTRA"/>
    <property type="match status" value="1"/>
</dbReference>
<dbReference type="InterPro" id="IPR036390">
    <property type="entry name" value="WH_DNA-bd_sf"/>
</dbReference>
<dbReference type="OrthoDB" id="4307011at2"/>
<dbReference type="Pfam" id="PF00392">
    <property type="entry name" value="GntR"/>
    <property type="match status" value="1"/>
</dbReference>
<feature type="domain" description="HTH gntR-type" evidence="4">
    <location>
        <begin position="13"/>
        <end position="81"/>
    </location>
</feature>
<dbReference type="Proteomes" id="UP000280935">
    <property type="component" value="Unassembled WGS sequence"/>
</dbReference>
<keyword evidence="2" id="KW-0238">DNA-binding</keyword>
<dbReference type="PANTHER" id="PTHR38445:SF7">
    <property type="entry name" value="GNTR-FAMILY TRANSCRIPTIONAL REGULATOR"/>
    <property type="match status" value="1"/>
</dbReference>
<gene>
    <name evidence="5" type="ORF">EII35_08285</name>
</gene>